<accession>A0A812J3F3</accession>
<dbReference type="InterPro" id="IPR036691">
    <property type="entry name" value="Endo/exonu/phosph_ase_sf"/>
</dbReference>
<evidence type="ECO:0000256" key="1">
    <source>
        <dbReference type="SAM" id="MobiDB-lite"/>
    </source>
</evidence>
<feature type="region of interest" description="Disordered" evidence="1">
    <location>
        <begin position="1439"/>
        <end position="1465"/>
    </location>
</feature>
<organism evidence="3 4">
    <name type="scientific">Symbiodinium natans</name>
    <dbReference type="NCBI Taxonomy" id="878477"/>
    <lineage>
        <taxon>Eukaryota</taxon>
        <taxon>Sar</taxon>
        <taxon>Alveolata</taxon>
        <taxon>Dinophyceae</taxon>
        <taxon>Suessiales</taxon>
        <taxon>Symbiodiniaceae</taxon>
        <taxon>Symbiodinium</taxon>
    </lineage>
</organism>
<evidence type="ECO:0000313" key="3">
    <source>
        <dbReference type="EMBL" id="CAE7191392.1"/>
    </source>
</evidence>
<reference evidence="3" key="1">
    <citation type="submission" date="2021-02" db="EMBL/GenBank/DDBJ databases">
        <authorList>
            <person name="Dougan E. K."/>
            <person name="Rhodes N."/>
            <person name="Thang M."/>
            <person name="Chan C."/>
        </authorList>
    </citation>
    <scope>NUCLEOTIDE SEQUENCE</scope>
</reference>
<dbReference type="SUPFAM" id="SSF56219">
    <property type="entry name" value="DNase I-like"/>
    <property type="match status" value="1"/>
</dbReference>
<protein>
    <submittedName>
        <fullName evidence="3">CFDP2 protein</fullName>
    </submittedName>
</protein>
<evidence type="ECO:0000313" key="4">
    <source>
        <dbReference type="Proteomes" id="UP000604046"/>
    </source>
</evidence>
<feature type="region of interest" description="Disordered" evidence="1">
    <location>
        <begin position="1257"/>
        <end position="1281"/>
    </location>
</feature>
<feature type="compositionally biased region" description="Basic and acidic residues" evidence="1">
    <location>
        <begin position="1455"/>
        <end position="1465"/>
    </location>
</feature>
<dbReference type="EMBL" id="CAJNDS010000314">
    <property type="protein sequence ID" value="CAE7191392.1"/>
    <property type="molecule type" value="Genomic_DNA"/>
</dbReference>
<dbReference type="OrthoDB" id="430468at2759"/>
<comment type="caution">
    <text evidence="3">The sequence shown here is derived from an EMBL/GenBank/DDBJ whole genome shotgun (WGS) entry which is preliminary data.</text>
</comment>
<keyword evidence="4" id="KW-1185">Reference proteome</keyword>
<feature type="domain" description="Reverse transcriptase" evidence="2">
    <location>
        <begin position="672"/>
        <end position="956"/>
    </location>
</feature>
<sequence length="1465" mass="164404">MQVRSHTDGNSRAPATVKRSIMRTLRLFFLQGWAWYRGHLLSTADRLTAFFSAQDIAHVRHQINARRHWWFERDSHFHLRRQDGAVHLDRPTRTQTVSAPRRSSDVPLLKLLTFNCQSLGKGSSRLQELATDMDAVSVSVAALQGTRWKSDDPRGEWTVHGISGQPLFRCFSWGRPASNNMLGVQLLISHTLYSRAVVHTRFDPPHGLKGRLGGIRLVSRTPGQELDDLFITAYGPQEAAPDADRQTFFQAVLEITHAVPRRTRVWLLGDFNGHVGTDTRSPAVGRFGEQVTNNNGFSLVHACESAGLLLSNTVTGWAPTSWTPDGRHAHCIDFIAIPQAYKTRIRQCRVNQVLGRRWQLSLVRDHWPVEATVQLLRPWQLHSSSHQPRTRWNQHALQVALDDPEVANNFLHDAQAAWGPIAAQHTDFSTPSGVEAYWQSVTAVIHKVAVQHFAMRPVQRSSKILPATFDLLQQRRAAQDTLLQHMHGWINVRRRDVLRWFFAAIRFFASHSRCDRACKAAVKHDNKQWESRLEARLQQAIDFHDTREAWATSRQLAGHGRSRIIDRAVPAAKLITEQQWEKHMKDIWGATRHNGAVVQTAADTSAQLQVPLLRGELGRQQLLTAARAQPRCRATPEGSLPAELWCLIMQTGQVAAEQPTWTATEAVRFFEAAQTLGYNPQAWCDGFGCAIPKKGGSPGPGGQRIINLLDPGGKMFYKALWNATPDHPAAHQYGYAAGRSRRDAILHVEAWLDRLRFNKLHTAAILFDLTKAFDTLNLPSIEQAVLDTRLQPAAEQLLLDLHRRLRIRLPLQRGGLLQVKLQSGVLQGGGTGPRIFRIAYDSCVLEWEQALTADESEFLVDYAGQQLFLGIAAYADDLIRIVPGRDLHKLATTAQQNLASLEGVLRPRNLQLNERKGETLLSFSGKGAYKAARDAHAGHWPCYPPKLVVKYLGAQLHATGSLSAEIRKRAASAKAGFARFARFFKRSQVPLPRKVLVFKAVVNEALLSALEVRPLSSVDEQALERARGLLLRRRFGRQGYGAVAGDPQHRSVTLESLRRRANLATVASELRVRRLLWLRKALLREQEGQTRLELAALFGVPLRNMLLVSCICCSVICSQYLLVFLVFPVTGKLVFCKSQLMPCVDSAQYAPPKLPALLLMWPCCKPMPTLLETMSLLQCLRLLRRQFLCLQTLQHQFRFSAARLSTIMDMLVLLPANGSQPRLELQRSAPLLRRLSTSAPLLSSSRAMPSMDFLQLPAVTSPSTRPPKRTRSDGPRAAGLNPLEQQVKELSLKLDKVCQLVVSHDHSIREMEAWSTRTWIFEQESELATLLMSHMNQWKQHLPPQGQPHPQGPARLTVGAGLAKWLLEDPDRRQAMPKFTAMHDAMTGLTDMHNSIQLAYVKVIKDGRTLLKLRPQQSASDEWAEAFAWMQQSLVSLKAESKDAAPPGPIVRSLTRRDKPAETAA</sequence>
<gene>
    <name evidence="3" type="primary">CFDP2</name>
    <name evidence="3" type="ORF">SNAT2548_LOCUS5036</name>
</gene>
<proteinExistence type="predicted"/>
<dbReference type="PROSITE" id="PS50878">
    <property type="entry name" value="RT_POL"/>
    <property type="match status" value="1"/>
</dbReference>
<dbReference type="Proteomes" id="UP000604046">
    <property type="component" value="Unassembled WGS sequence"/>
</dbReference>
<evidence type="ECO:0000259" key="2">
    <source>
        <dbReference type="PROSITE" id="PS50878"/>
    </source>
</evidence>
<name>A0A812J3F3_9DINO</name>
<dbReference type="InterPro" id="IPR000477">
    <property type="entry name" value="RT_dom"/>
</dbReference>
<dbReference type="Gene3D" id="3.60.10.10">
    <property type="entry name" value="Endonuclease/exonuclease/phosphatase"/>
    <property type="match status" value="1"/>
</dbReference>
<dbReference type="Pfam" id="PF00078">
    <property type="entry name" value="RVT_1"/>
    <property type="match status" value="1"/>
</dbReference>